<dbReference type="Pfam" id="PF00503">
    <property type="entry name" value="G-alpha"/>
    <property type="match status" value="1"/>
</dbReference>
<accession>A0ABR3IXA3</accession>
<sequence length="297" mass="33293">MMRLTDLLRGRRSDGGGVEPVIVPLGEQRKRHFAGKVLIIGNDAQAISAVLKSLRTQDLFAMEQEEDTFADIALEVAACSTYPTNQQEDIAQPEQKLHEDRFRLKTGMWGPGEIFDLHVIHTALTPSTLQTISSSSLGDVDLVGFIAPVDGFDEVCPHSPSKQKLQSVFELWTSVVSNPIFVEMDFVLFMTNCDTLATKLSSGIQFRDFVVSFRSVNDPPTVLRYIQSKFRDTHGKHTVQHDPHLEYRAAMLRSYLISEATSLGIARNLVKDIRDHKMRSSLTSFHLINSAWMLGCD</sequence>
<dbReference type="InterPro" id="IPR001019">
    <property type="entry name" value="Gprotein_alpha_su"/>
</dbReference>
<dbReference type="InterPro" id="IPR027417">
    <property type="entry name" value="P-loop_NTPase"/>
</dbReference>
<dbReference type="EMBL" id="JASNQZ010000014">
    <property type="protein sequence ID" value="KAL0947967.1"/>
    <property type="molecule type" value="Genomic_DNA"/>
</dbReference>
<proteinExistence type="predicted"/>
<evidence type="ECO:0000313" key="5">
    <source>
        <dbReference type="Proteomes" id="UP001556367"/>
    </source>
</evidence>
<gene>
    <name evidence="4" type="ORF">HGRIS_010592</name>
</gene>
<evidence type="ECO:0000256" key="2">
    <source>
        <dbReference type="ARBA" id="ARBA00023134"/>
    </source>
</evidence>
<dbReference type="Gene3D" id="3.40.50.300">
    <property type="entry name" value="P-loop containing nucleotide triphosphate hydrolases"/>
    <property type="match status" value="1"/>
</dbReference>
<evidence type="ECO:0000313" key="4">
    <source>
        <dbReference type="EMBL" id="KAL0947967.1"/>
    </source>
</evidence>
<protein>
    <submittedName>
        <fullName evidence="4">Uncharacterized protein</fullName>
    </submittedName>
</protein>
<keyword evidence="1" id="KW-0547">Nucleotide-binding</keyword>
<evidence type="ECO:0000256" key="3">
    <source>
        <dbReference type="ARBA" id="ARBA00023224"/>
    </source>
</evidence>
<dbReference type="Proteomes" id="UP001556367">
    <property type="component" value="Unassembled WGS sequence"/>
</dbReference>
<comment type="caution">
    <text evidence="4">The sequence shown here is derived from an EMBL/GenBank/DDBJ whole genome shotgun (WGS) entry which is preliminary data.</text>
</comment>
<keyword evidence="5" id="KW-1185">Reference proteome</keyword>
<organism evidence="4 5">
    <name type="scientific">Hohenbuehelia grisea</name>
    <dbReference type="NCBI Taxonomy" id="104357"/>
    <lineage>
        <taxon>Eukaryota</taxon>
        <taxon>Fungi</taxon>
        <taxon>Dikarya</taxon>
        <taxon>Basidiomycota</taxon>
        <taxon>Agaricomycotina</taxon>
        <taxon>Agaricomycetes</taxon>
        <taxon>Agaricomycetidae</taxon>
        <taxon>Agaricales</taxon>
        <taxon>Pleurotineae</taxon>
        <taxon>Pleurotaceae</taxon>
        <taxon>Hohenbuehelia</taxon>
    </lineage>
</organism>
<reference evidence="5" key="1">
    <citation type="submission" date="2024-06" db="EMBL/GenBank/DDBJ databases">
        <title>Multi-omics analyses provide insights into the biosynthesis of the anticancer antibiotic pleurotin in Hohenbuehelia grisea.</title>
        <authorList>
            <person name="Weaver J.A."/>
            <person name="Alberti F."/>
        </authorList>
    </citation>
    <scope>NUCLEOTIDE SEQUENCE [LARGE SCALE GENOMIC DNA]</scope>
    <source>
        <strain evidence="5">T-177</strain>
    </source>
</reference>
<keyword evidence="3" id="KW-0807">Transducer</keyword>
<name>A0ABR3IXA3_9AGAR</name>
<keyword evidence="2" id="KW-0342">GTP-binding</keyword>
<evidence type="ECO:0000256" key="1">
    <source>
        <dbReference type="ARBA" id="ARBA00022741"/>
    </source>
</evidence>